<dbReference type="SUPFAM" id="SSF55729">
    <property type="entry name" value="Acyl-CoA N-acyltransferases (Nat)"/>
    <property type="match status" value="1"/>
</dbReference>
<evidence type="ECO:0000259" key="3">
    <source>
        <dbReference type="PROSITE" id="PS51186"/>
    </source>
</evidence>
<organism evidence="4 5">
    <name type="scientific">Denitrobaculum tricleocarpae</name>
    <dbReference type="NCBI Taxonomy" id="2591009"/>
    <lineage>
        <taxon>Bacteria</taxon>
        <taxon>Pseudomonadati</taxon>
        <taxon>Pseudomonadota</taxon>
        <taxon>Alphaproteobacteria</taxon>
        <taxon>Rhodospirillales</taxon>
        <taxon>Rhodospirillaceae</taxon>
        <taxon>Denitrobaculum</taxon>
    </lineage>
</organism>
<gene>
    <name evidence="4" type="ORF">FKG95_08570</name>
</gene>
<dbReference type="PANTHER" id="PTHR43800">
    <property type="entry name" value="PEPTIDYL-LYSINE N-ACETYLTRANSFERASE YJAB"/>
    <property type="match status" value="1"/>
</dbReference>
<evidence type="ECO:0000256" key="1">
    <source>
        <dbReference type="ARBA" id="ARBA00022679"/>
    </source>
</evidence>
<dbReference type="GO" id="GO:0016747">
    <property type="term" value="F:acyltransferase activity, transferring groups other than amino-acyl groups"/>
    <property type="evidence" value="ECO:0007669"/>
    <property type="project" value="InterPro"/>
</dbReference>
<dbReference type="InterPro" id="IPR016181">
    <property type="entry name" value="Acyl_CoA_acyltransferase"/>
</dbReference>
<accession>A0A545TYI7</accession>
<name>A0A545TYI7_9PROT</name>
<dbReference type="InterPro" id="IPR000182">
    <property type="entry name" value="GNAT_dom"/>
</dbReference>
<proteinExistence type="predicted"/>
<protein>
    <submittedName>
        <fullName evidence="4">GNAT family N-acetyltransferase</fullName>
    </submittedName>
</protein>
<dbReference type="Pfam" id="PF13508">
    <property type="entry name" value="Acetyltransf_7"/>
    <property type="match status" value="1"/>
</dbReference>
<dbReference type="RefSeq" id="WP_142895892.1">
    <property type="nucleotide sequence ID" value="NZ_ML660053.1"/>
</dbReference>
<keyword evidence="5" id="KW-1185">Reference proteome</keyword>
<dbReference type="PANTHER" id="PTHR43800:SF1">
    <property type="entry name" value="PEPTIDYL-LYSINE N-ACETYLTRANSFERASE YJAB"/>
    <property type="match status" value="1"/>
</dbReference>
<dbReference type="CDD" id="cd04301">
    <property type="entry name" value="NAT_SF"/>
    <property type="match status" value="1"/>
</dbReference>
<sequence>MIRRFAKEDTDVVVASWRSASALAHPFLSQAFIDREAENVRNVYLALAETWVTEVDGEVVGFISLIEDMVGGLFLDPAYHGRGYGRAMLDKAVAEKGALQVEVFEENAIARRFYTAYGFQGAEEFTHELSGQPTLRMTFKPS</sequence>
<keyword evidence="2" id="KW-0012">Acyltransferase</keyword>
<evidence type="ECO:0000313" key="4">
    <source>
        <dbReference type="EMBL" id="TQV82261.1"/>
    </source>
</evidence>
<dbReference type="AlphaFoldDB" id="A0A545TYI7"/>
<dbReference type="OrthoDB" id="9797417at2"/>
<evidence type="ECO:0000313" key="5">
    <source>
        <dbReference type="Proteomes" id="UP000315252"/>
    </source>
</evidence>
<dbReference type="Proteomes" id="UP000315252">
    <property type="component" value="Unassembled WGS sequence"/>
</dbReference>
<comment type="caution">
    <text evidence="4">The sequence shown here is derived from an EMBL/GenBank/DDBJ whole genome shotgun (WGS) entry which is preliminary data.</text>
</comment>
<dbReference type="PROSITE" id="PS51186">
    <property type="entry name" value="GNAT"/>
    <property type="match status" value="1"/>
</dbReference>
<evidence type="ECO:0000256" key="2">
    <source>
        <dbReference type="ARBA" id="ARBA00023315"/>
    </source>
</evidence>
<keyword evidence="1 4" id="KW-0808">Transferase</keyword>
<reference evidence="4 5" key="1">
    <citation type="submission" date="2019-06" db="EMBL/GenBank/DDBJ databases">
        <title>Whole genome sequence for Rhodospirillaceae sp. R148.</title>
        <authorList>
            <person name="Wang G."/>
        </authorList>
    </citation>
    <scope>NUCLEOTIDE SEQUENCE [LARGE SCALE GENOMIC DNA]</scope>
    <source>
        <strain evidence="4 5">R148</strain>
    </source>
</reference>
<feature type="domain" description="N-acetyltransferase" evidence="3">
    <location>
        <begin position="1"/>
        <end position="142"/>
    </location>
</feature>
<dbReference type="EMBL" id="VHSH01000002">
    <property type="protein sequence ID" value="TQV82261.1"/>
    <property type="molecule type" value="Genomic_DNA"/>
</dbReference>
<dbReference type="Gene3D" id="3.40.630.30">
    <property type="match status" value="1"/>
</dbReference>